<keyword evidence="5 6" id="KW-0472">Membrane</keyword>
<keyword evidence="2" id="KW-1003">Cell membrane</keyword>
<feature type="transmembrane region" description="Helical" evidence="6">
    <location>
        <begin position="127"/>
        <end position="145"/>
    </location>
</feature>
<dbReference type="EMBL" id="DRGL01000075">
    <property type="protein sequence ID" value="HEA23214.1"/>
    <property type="molecule type" value="Genomic_DNA"/>
</dbReference>
<evidence type="ECO:0008006" key="8">
    <source>
        <dbReference type="Google" id="ProtNLM"/>
    </source>
</evidence>
<evidence type="ECO:0000313" key="7">
    <source>
        <dbReference type="EMBL" id="HEA23214.1"/>
    </source>
</evidence>
<proteinExistence type="predicted"/>
<evidence type="ECO:0000256" key="2">
    <source>
        <dbReference type="ARBA" id="ARBA00022475"/>
    </source>
</evidence>
<keyword evidence="3 6" id="KW-0812">Transmembrane</keyword>
<feature type="transmembrane region" description="Helical" evidence="6">
    <location>
        <begin position="348"/>
        <end position="369"/>
    </location>
</feature>
<feature type="transmembrane region" description="Helical" evidence="6">
    <location>
        <begin position="381"/>
        <end position="398"/>
    </location>
</feature>
<keyword evidence="4 6" id="KW-1133">Transmembrane helix</keyword>
<accession>A0A831QQU9</accession>
<feature type="transmembrane region" description="Helical" evidence="6">
    <location>
        <begin position="103"/>
        <end position="121"/>
    </location>
</feature>
<feature type="transmembrane region" description="Helical" evidence="6">
    <location>
        <begin position="21"/>
        <end position="45"/>
    </location>
</feature>
<reference evidence="7" key="1">
    <citation type="journal article" date="2020" name="mSystems">
        <title>Genome- and Community-Level Interaction Insights into Carbon Utilization and Element Cycling Functions of Hydrothermarchaeota in Hydrothermal Sediment.</title>
        <authorList>
            <person name="Zhou Z."/>
            <person name="Liu Y."/>
            <person name="Xu W."/>
            <person name="Pan J."/>
            <person name="Luo Z.H."/>
            <person name="Li M."/>
        </authorList>
    </citation>
    <scope>NUCLEOTIDE SEQUENCE [LARGE SCALE GENOMIC DNA]</scope>
    <source>
        <strain evidence="7">HyVt-345</strain>
    </source>
</reference>
<dbReference type="InterPro" id="IPR050833">
    <property type="entry name" value="Poly_Biosynth_Transport"/>
</dbReference>
<feature type="transmembrane region" description="Helical" evidence="6">
    <location>
        <begin position="311"/>
        <end position="328"/>
    </location>
</feature>
<feature type="transmembrane region" description="Helical" evidence="6">
    <location>
        <begin position="404"/>
        <end position="424"/>
    </location>
</feature>
<dbReference type="GO" id="GO:0005886">
    <property type="term" value="C:plasma membrane"/>
    <property type="evidence" value="ECO:0007669"/>
    <property type="project" value="UniProtKB-SubCell"/>
</dbReference>
<gene>
    <name evidence="7" type="ORF">ENH87_20200</name>
</gene>
<dbReference type="PANTHER" id="PTHR30250:SF11">
    <property type="entry name" value="O-ANTIGEN TRANSPORTER-RELATED"/>
    <property type="match status" value="1"/>
</dbReference>
<comment type="subcellular location">
    <subcellularLocation>
        <location evidence="1">Cell membrane</location>
        <topology evidence="1">Multi-pass membrane protein</topology>
    </subcellularLocation>
</comment>
<feature type="transmembrane region" description="Helical" evidence="6">
    <location>
        <begin position="272"/>
        <end position="290"/>
    </location>
</feature>
<feature type="transmembrane region" description="Helical" evidence="6">
    <location>
        <begin position="51"/>
        <end position="68"/>
    </location>
</feature>
<dbReference type="Proteomes" id="UP000886191">
    <property type="component" value="Unassembled WGS sequence"/>
</dbReference>
<sequence length="438" mass="48991">MNNWLHTFLSTRLPPKLVKAIGQVFGAQVLFQIMGFVIGLILVRALEKSEYAIYTILMATFGMLNITANSGIMTGFKKIGSENWRSADKLASLVKTTFGLRKYMVGIAFVAIGAYAFVLLSEQGLQSFEIIIFLVGVFLFAWPEADMLVLREAILLRRKFVTVQSSFLLNQSIRLILILTLFLFFRPYISIGAILGVTIFATWISLGFLKLRTTNILEYPTAKIDLGYRKILLKYVRLNWHNSVFYAFKEQISIFFLGLFGSSENLADLGALSRFSLLFLGISAIMNNLVAPSFGRTERRPELIKIVKKTILLLSAVVLITLIVGFFLADEMLWVLGDAYTDLQYELILILVLSLINICSSGIIALNTAKGWIQYSPKFEIPLNIVCIVTGALIFDISTVAGTIYLAILASGFTLLLYVANLVYGLQHVQHNNKIDLN</sequence>
<feature type="transmembrane region" description="Helical" evidence="6">
    <location>
        <begin position="238"/>
        <end position="260"/>
    </location>
</feature>
<feature type="transmembrane region" description="Helical" evidence="6">
    <location>
        <begin position="166"/>
        <end position="185"/>
    </location>
</feature>
<protein>
    <recommendedName>
        <fullName evidence="8">Membrane protein involved in the export of O-antigen and teichoic acid</fullName>
    </recommendedName>
</protein>
<evidence type="ECO:0000256" key="1">
    <source>
        <dbReference type="ARBA" id="ARBA00004651"/>
    </source>
</evidence>
<evidence type="ECO:0000256" key="4">
    <source>
        <dbReference type="ARBA" id="ARBA00022989"/>
    </source>
</evidence>
<organism evidence="7">
    <name type="scientific">Pricia antarctica</name>
    <dbReference type="NCBI Taxonomy" id="641691"/>
    <lineage>
        <taxon>Bacteria</taxon>
        <taxon>Pseudomonadati</taxon>
        <taxon>Bacteroidota</taxon>
        <taxon>Flavobacteriia</taxon>
        <taxon>Flavobacteriales</taxon>
        <taxon>Flavobacteriaceae</taxon>
        <taxon>Pricia</taxon>
    </lineage>
</organism>
<evidence type="ECO:0000256" key="6">
    <source>
        <dbReference type="SAM" id="Phobius"/>
    </source>
</evidence>
<evidence type="ECO:0000256" key="5">
    <source>
        <dbReference type="ARBA" id="ARBA00023136"/>
    </source>
</evidence>
<name>A0A831QQU9_9FLAO</name>
<dbReference type="PANTHER" id="PTHR30250">
    <property type="entry name" value="PST FAMILY PREDICTED COLANIC ACID TRANSPORTER"/>
    <property type="match status" value="1"/>
</dbReference>
<evidence type="ECO:0000256" key="3">
    <source>
        <dbReference type="ARBA" id="ARBA00022692"/>
    </source>
</evidence>
<feature type="transmembrane region" description="Helical" evidence="6">
    <location>
        <begin position="191"/>
        <end position="209"/>
    </location>
</feature>
<dbReference type="AlphaFoldDB" id="A0A831QQU9"/>
<comment type="caution">
    <text evidence="7">The sequence shown here is derived from an EMBL/GenBank/DDBJ whole genome shotgun (WGS) entry which is preliminary data.</text>
</comment>